<sequence length="566" mass="62537">MGERSWQDISAAAQDELLQAIPDRWRIDQKQYSGQSDVSRVPLTCEVLSKRQIDITELTVSELQQRIRSRALKATEILEAFAARAAIAHQLVKCLTDWFYEEGLQRARELDEILENGGEPIGPLHGIPVALKDTYGLKDHVTTRGYIVGKGIVYDHTSDIVETIRSAGAVFFCRTTMPQTGFILETASNLWGRTLNPFNGLLGAGGSSGGDAALVAMKGAPIALPSDIGGSIRAPAAFCGLYAIRPTSLRIPKGNWAGTMTGQVSVRDSAGPICHSIDDVRMFTRVISSHQPQHRYDTNAVPIPWRCVSLPRGKLAVGIMKWDRVVMPQPPVLRTIEHTKNVLLGAGFEVIEFRPPFDCWELAKCYYDLIFQDGGADTLAKVAISGEPLVSAFADLLKVYNARALAATEVLKLNLQTRAYKTVFAQAWDKTKNRTSTGRPIDALICPCAPSAGIPHDFNVWWGYTSMWNLLDYPSTVLPVANFKISPERDPPNKSYKPLTSNPYDKANHEMYDPRLFVNQPSTIQVVGRPFDDEELIEVSAAIDKMLREHGMGSQNKTKAERASKL</sequence>
<evidence type="ECO:0000259" key="4">
    <source>
        <dbReference type="Pfam" id="PF01425"/>
    </source>
</evidence>
<feature type="active site" description="Charge relay system" evidence="3">
    <location>
        <position position="207"/>
    </location>
</feature>
<evidence type="ECO:0000256" key="1">
    <source>
        <dbReference type="ARBA" id="ARBA00009199"/>
    </source>
</evidence>
<evidence type="ECO:0000256" key="3">
    <source>
        <dbReference type="PIRSR" id="PIRSR001221-1"/>
    </source>
</evidence>
<evidence type="ECO:0000256" key="2">
    <source>
        <dbReference type="ARBA" id="ARBA00022801"/>
    </source>
</evidence>
<dbReference type="OrthoDB" id="6428749at2759"/>
<dbReference type="GO" id="GO:0016787">
    <property type="term" value="F:hydrolase activity"/>
    <property type="evidence" value="ECO:0007669"/>
    <property type="project" value="UniProtKB-KW"/>
</dbReference>
<feature type="domain" description="Amidase" evidence="4">
    <location>
        <begin position="76"/>
        <end position="536"/>
    </location>
</feature>
<evidence type="ECO:0000313" key="5">
    <source>
        <dbReference type="EMBL" id="EXA29324.1"/>
    </source>
</evidence>
<dbReference type="AlphaFoldDB" id="W9N9N0"/>
<feature type="active site" description="Charge relay system" evidence="3">
    <location>
        <position position="132"/>
    </location>
</feature>
<comment type="similarity">
    <text evidence="1">Belongs to the amidase family.</text>
</comment>
<keyword evidence="2" id="KW-0378">Hydrolase</keyword>
<dbReference type="Pfam" id="PF01425">
    <property type="entry name" value="Amidase"/>
    <property type="match status" value="1"/>
</dbReference>
<gene>
    <name evidence="5" type="ORF">FOVG_19170</name>
</gene>
<reference evidence="5" key="2">
    <citation type="submission" date="2012-05" db="EMBL/GenBank/DDBJ databases">
        <title>Annotation of the Genome Sequence of Fusarium oxysporum HDV247.</title>
        <authorList>
            <consortium name="The Broad Institute Genomics Platform"/>
            <person name="Ma L.-J."/>
            <person name="Corby-Kistler H."/>
            <person name="Broz K."/>
            <person name="Gale L.R."/>
            <person name="Jonkers W."/>
            <person name="O'Donnell K."/>
            <person name="Ploetz R."/>
            <person name="Steinberg C."/>
            <person name="Schwartz D.C."/>
            <person name="VanEtten H."/>
            <person name="Zhou S."/>
            <person name="Young S.K."/>
            <person name="Zeng Q."/>
            <person name="Gargeya S."/>
            <person name="Fitzgerald M."/>
            <person name="Abouelleil A."/>
            <person name="Alvarado L."/>
            <person name="Chapman S.B."/>
            <person name="Gainer-Dewar J."/>
            <person name="Goldberg J."/>
            <person name="Griggs A."/>
            <person name="Gujja S."/>
            <person name="Hansen M."/>
            <person name="Howarth C."/>
            <person name="Imamovic A."/>
            <person name="Ireland A."/>
            <person name="Larimer J."/>
            <person name="McCowan C."/>
            <person name="Murphy C."/>
            <person name="Pearson M."/>
            <person name="Poon T.W."/>
            <person name="Priest M."/>
            <person name="Roberts A."/>
            <person name="Saif S."/>
            <person name="Shea T."/>
            <person name="Sykes S."/>
            <person name="Wortman J."/>
            <person name="Nusbaum C."/>
            <person name="Birren B."/>
        </authorList>
    </citation>
    <scope>NUCLEOTIDE SEQUENCE</scope>
    <source>
        <strain evidence="5">HDV247</strain>
    </source>
</reference>
<dbReference type="SUPFAM" id="SSF75304">
    <property type="entry name" value="Amidase signature (AS) enzymes"/>
    <property type="match status" value="1"/>
</dbReference>
<name>W9N9N0_FUSOX</name>
<dbReference type="HOGENOM" id="CLU_009600_9_2_1"/>
<dbReference type="PANTHER" id="PTHR46072">
    <property type="entry name" value="AMIDASE-RELATED-RELATED"/>
    <property type="match status" value="1"/>
</dbReference>
<proteinExistence type="inferred from homology"/>
<dbReference type="Proteomes" id="UP000030751">
    <property type="component" value="Unassembled WGS sequence"/>
</dbReference>
<dbReference type="Gene3D" id="3.90.1300.10">
    <property type="entry name" value="Amidase signature (AS) domain"/>
    <property type="match status" value="1"/>
</dbReference>
<protein>
    <recommendedName>
        <fullName evidence="4">Amidase domain-containing protein</fullName>
    </recommendedName>
</protein>
<dbReference type="InterPro" id="IPR036928">
    <property type="entry name" value="AS_sf"/>
</dbReference>
<feature type="active site" description="Acyl-ester intermediate" evidence="3">
    <location>
        <position position="231"/>
    </location>
</feature>
<dbReference type="InterPro" id="IPR023631">
    <property type="entry name" value="Amidase_dom"/>
</dbReference>
<dbReference type="PIRSF" id="PIRSF001221">
    <property type="entry name" value="Amidase_fungi"/>
    <property type="match status" value="1"/>
</dbReference>
<dbReference type="EMBL" id="JH651124">
    <property type="protein sequence ID" value="EXA29324.1"/>
    <property type="molecule type" value="Genomic_DNA"/>
</dbReference>
<organism evidence="5">
    <name type="scientific">Fusarium oxysporum f. sp. pisi HDV247</name>
    <dbReference type="NCBI Taxonomy" id="1080344"/>
    <lineage>
        <taxon>Eukaryota</taxon>
        <taxon>Fungi</taxon>
        <taxon>Dikarya</taxon>
        <taxon>Ascomycota</taxon>
        <taxon>Pezizomycotina</taxon>
        <taxon>Sordariomycetes</taxon>
        <taxon>Hypocreomycetidae</taxon>
        <taxon>Hypocreales</taxon>
        <taxon>Nectriaceae</taxon>
        <taxon>Fusarium</taxon>
        <taxon>Fusarium oxysporum species complex</taxon>
    </lineage>
</organism>
<accession>W9N9N0</accession>
<reference evidence="5" key="1">
    <citation type="submission" date="2011-10" db="EMBL/GenBank/DDBJ databases">
        <title>The Genome Sequence of Fusarium oxysporum HDV247.</title>
        <authorList>
            <consortium name="The Broad Institute Genome Sequencing Platform"/>
            <person name="Ma L.-J."/>
            <person name="Gale L.R."/>
            <person name="Schwartz D.C."/>
            <person name="Zhou S."/>
            <person name="Corby-Kistler H."/>
            <person name="Young S.K."/>
            <person name="Zeng Q."/>
            <person name="Gargeya S."/>
            <person name="Fitzgerald M."/>
            <person name="Haas B."/>
            <person name="Abouelleil A."/>
            <person name="Alvarado L."/>
            <person name="Arachchi H.M."/>
            <person name="Berlin A."/>
            <person name="Brown A."/>
            <person name="Chapman S.B."/>
            <person name="Chen Z."/>
            <person name="Dunbar C."/>
            <person name="Freedman E."/>
            <person name="Gearin G."/>
            <person name="Goldberg J."/>
            <person name="Griggs A."/>
            <person name="Gujja S."/>
            <person name="Heiman D."/>
            <person name="Howarth C."/>
            <person name="Larson L."/>
            <person name="Lui A."/>
            <person name="MacDonald P.J.P."/>
            <person name="Montmayeur A."/>
            <person name="Murphy C."/>
            <person name="Neiman D."/>
            <person name="Pearson M."/>
            <person name="Priest M."/>
            <person name="Roberts A."/>
            <person name="Saif S."/>
            <person name="Shea T."/>
            <person name="Shenoy N."/>
            <person name="Sisk P."/>
            <person name="Stolte C."/>
            <person name="Sykes S."/>
            <person name="Wortman J."/>
            <person name="Nusbaum C."/>
            <person name="Birren B."/>
        </authorList>
    </citation>
    <scope>NUCLEOTIDE SEQUENCE [LARGE SCALE GENOMIC DNA]</scope>
    <source>
        <strain evidence="5">HDV247</strain>
    </source>
</reference>